<evidence type="ECO:0000256" key="3">
    <source>
        <dbReference type="ARBA" id="ARBA00030932"/>
    </source>
</evidence>
<feature type="repeat" description="Pumilio" evidence="5">
    <location>
        <begin position="625"/>
        <end position="660"/>
    </location>
</feature>
<comment type="caution">
    <text evidence="7">The sequence shown here is derived from an EMBL/GenBank/DDBJ whole genome shotgun (WGS) entry which is preliminary data.</text>
</comment>
<gene>
    <name evidence="7" type="ORF">BB561_000649</name>
</gene>
<dbReference type="InterPro" id="IPR011989">
    <property type="entry name" value="ARM-like"/>
</dbReference>
<protein>
    <recommendedName>
        <fullName evidence="1">Nucleolar protein 9</fullName>
    </recommendedName>
    <alternativeName>
        <fullName evidence="3 4">Pumilio domain-containing protein NOP9</fullName>
    </alternativeName>
</protein>
<evidence type="ECO:0000256" key="1">
    <source>
        <dbReference type="ARBA" id="ARBA00016427"/>
    </source>
</evidence>
<dbReference type="SUPFAM" id="SSF48371">
    <property type="entry name" value="ARM repeat"/>
    <property type="match status" value="2"/>
</dbReference>
<feature type="compositionally biased region" description="Polar residues" evidence="6">
    <location>
        <begin position="19"/>
        <end position="38"/>
    </location>
</feature>
<keyword evidence="8" id="KW-1185">Reference proteome</keyword>
<feature type="compositionally biased region" description="Basic residues" evidence="6">
    <location>
        <begin position="1"/>
        <end position="15"/>
    </location>
</feature>
<dbReference type="PANTHER" id="PTHR13102:SF0">
    <property type="entry name" value="NUCLEOLAR PROTEIN 9"/>
    <property type="match status" value="1"/>
</dbReference>
<dbReference type="GO" id="GO:0000480">
    <property type="term" value="P:endonucleolytic cleavage in 5'-ETS of tricistronic rRNA transcript (SSU-rRNA, 5.8S rRNA, LSU-rRNA)"/>
    <property type="evidence" value="ECO:0007669"/>
    <property type="project" value="TreeGrafter"/>
</dbReference>
<sequence>MSFTKHNRKRGVRKPKANEAQQYTNSTPTSKSLPTVNIENRKYKIDSDNKSSENMSNGGGGYVAPPMEDAPLFIVDERGMRFEDENPLDTRPEGIHPASYGLVNPELQQYLKSCEETLDSNELFGEDLSLFIEKIQEEISEKELLLMTDHNCSVILEKILGLSSKKYFYYILSQIRGQEVQLMIHRFASHVLQTLFTLIGKYIDSEITENNQKNFIKILNVSENDRSDKEVDLEGFVLNFSLIMTKYFDFLVFNSFATHVVRTFLYVLAGKQVSESLGSKGSMRSKKSTEFSSSRNKIITSGSKNKNDFAIPESFKSSILDLLKKSSVLGQENFAFKSAIDPIASPTLQVILQLCVNLGVSENPGFILDQLLLGLVSEHNFSAASTAEENPTSDTQDNSQKQSNRIKMLIYDVSGSRLFEKIIEIASPSLFQKIYVLGIRNNLSDLILDTNANFVVQKFVKKITNGSLLESVLDEIVLKFDQIFYNNRLGVVSALCAACLNCKTGYKTIVQNIIKVFCGDSKDLIDDLVVNIGINNCIIPKEIDTSKRDTPSTKINVQSSLILESLFNFPNEYIKTLIKSFLSIPFDPTFMKLCKESFGSRVVESFLKANFDSVTIKNKKKILLKLQSNYAELAMDKFGSRVIDQCWNLADLKFKEQIADELISQKEAVKNSFFGKHVWQNCKIDLYMYKSDSWASQQETVRKKKEMFSSILGLDVAHNNKGSNDSGSDGDNGDGSKTTETDKDALKILGFSKSVSNKKSNSKSAVKKRESTNELDEIDVLFKNKKLKITKSNNISESGNITEAPEIKLNDKPSKKSGISANDESLTAKELESKQRRKFF</sequence>
<keyword evidence="2" id="KW-0677">Repeat</keyword>
<dbReference type="STRING" id="133385.A0A2T9YY93"/>
<feature type="compositionally biased region" description="Basic and acidic residues" evidence="6">
    <location>
        <begin position="805"/>
        <end position="814"/>
    </location>
</feature>
<feature type="compositionally biased region" description="Low complexity" evidence="6">
    <location>
        <begin position="719"/>
        <end position="729"/>
    </location>
</feature>
<proteinExistence type="predicted"/>
<dbReference type="PROSITE" id="PS50302">
    <property type="entry name" value="PUM"/>
    <property type="match status" value="2"/>
</dbReference>
<accession>A0A2T9YY93</accession>
<dbReference type="Proteomes" id="UP000245383">
    <property type="component" value="Unassembled WGS sequence"/>
</dbReference>
<dbReference type="GO" id="GO:0000447">
    <property type="term" value="P:endonucleolytic cleavage in ITS1 to separate SSU-rRNA from 5.8S rRNA and LSU-rRNA from tricistronic rRNA transcript (SSU-rRNA, 5.8S rRNA, LSU-rRNA)"/>
    <property type="evidence" value="ECO:0007669"/>
    <property type="project" value="TreeGrafter"/>
</dbReference>
<dbReference type="GO" id="GO:0030688">
    <property type="term" value="C:preribosome, small subunit precursor"/>
    <property type="evidence" value="ECO:0007669"/>
    <property type="project" value="TreeGrafter"/>
</dbReference>
<feature type="repeat" description="Pumilio" evidence="5">
    <location>
        <begin position="438"/>
        <end position="474"/>
    </location>
</feature>
<dbReference type="GO" id="GO:0000472">
    <property type="term" value="P:endonucleolytic cleavage to generate mature 5'-end of SSU-rRNA from (SSU-rRNA, 5.8S rRNA, LSU-rRNA)"/>
    <property type="evidence" value="ECO:0007669"/>
    <property type="project" value="TreeGrafter"/>
</dbReference>
<name>A0A2T9YY93_9FUNG</name>
<evidence type="ECO:0000256" key="2">
    <source>
        <dbReference type="ARBA" id="ARBA00022737"/>
    </source>
</evidence>
<dbReference type="Gene3D" id="1.25.10.10">
    <property type="entry name" value="Leucine-rich Repeat Variant"/>
    <property type="match status" value="2"/>
</dbReference>
<dbReference type="EMBL" id="MBFR01000014">
    <property type="protein sequence ID" value="PVU97322.1"/>
    <property type="molecule type" value="Genomic_DNA"/>
</dbReference>
<dbReference type="GO" id="GO:0005730">
    <property type="term" value="C:nucleolus"/>
    <property type="evidence" value="ECO:0007669"/>
    <property type="project" value="TreeGrafter"/>
</dbReference>
<dbReference type="OrthoDB" id="392571at2759"/>
<dbReference type="PANTHER" id="PTHR13102">
    <property type="entry name" value="NUCLEOLAR PROTEIN 9"/>
    <property type="match status" value="1"/>
</dbReference>
<evidence type="ECO:0000256" key="5">
    <source>
        <dbReference type="PROSITE-ProRule" id="PRU00317"/>
    </source>
</evidence>
<dbReference type="InterPro" id="IPR001313">
    <property type="entry name" value="Pumilio_RNA-bd_rpt"/>
</dbReference>
<feature type="compositionally biased region" description="Polar residues" evidence="6">
    <location>
        <begin position="792"/>
        <end position="801"/>
    </location>
</feature>
<feature type="region of interest" description="Disordered" evidence="6">
    <location>
        <begin position="719"/>
        <end position="740"/>
    </location>
</feature>
<evidence type="ECO:0000256" key="6">
    <source>
        <dbReference type="SAM" id="MobiDB-lite"/>
    </source>
</evidence>
<dbReference type="AlphaFoldDB" id="A0A2T9YY93"/>
<feature type="compositionally biased region" description="Basic and acidic residues" evidence="6">
    <location>
        <begin position="39"/>
        <end position="51"/>
    </location>
</feature>
<evidence type="ECO:0000313" key="7">
    <source>
        <dbReference type="EMBL" id="PVU97322.1"/>
    </source>
</evidence>
<evidence type="ECO:0000256" key="4">
    <source>
        <dbReference type="ARBA" id="ARBA00031929"/>
    </source>
</evidence>
<feature type="region of interest" description="Disordered" evidence="6">
    <location>
        <begin position="792"/>
        <end position="840"/>
    </location>
</feature>
<dbReference type="SMART" id="SM00025">
    <property type="entry name" value="Pumilio"/>
    <property type="match status" value="7"/>
</dbReference>
<feature type="region of interest" description="Disordered" evidence="6">
    <location>
        <begin position="1"/>
        <end position="63"/>
    </location>
</feature>
<dbReference type="InterPro" id="IPR040000">
    <property type="entry name" value="NOP9"/>
</dbReference>
<dbReference type="InterPro" id="IPR016024">
    <property type="entry name" value="ARM-type_fold"/>
</dbReference>
<dbReference type="Pfam" id="PF22493">
    <property type="entry name" value="PUF_NOP9"/>
    <property type="match status" value="1"/>
</dbReference>
<dbReference type="GO" id="GO:0030686">
    <property type="term" value="C:90S preribosome"/>
    <property type="evidence" value="ECO:0007669"/>
    <property type="project" value="TreeGrafter"/>
</dbReference>
<organism evidence="7 8">
    <name type="scientific">Smittium simulii</name>
    <dbReference type="NCBI Taxonomy" id="133385"/>
    <lineage>
        <taxon>Eukaryota</taxon>
        <taxon>Fungi</taxon>
        <taxon>Fungi incertae sedis</taxon>
        <taxon>Zoopagomycota</taxon>
        <taxon>Kickxellomycotina</taxon>
        <taxon>Harpellomycetes</taxon>
        <taxon>Harpellales</taxon>
        <taxon>Legeriomycetaceae</taxon>
        <taxon>Smittium</taxon>
    </lineage>
</organism>
<dbReference type="GO" id="GO:0003723">
    <property type="term" value="F:RNA binding"/>
    <property type="evidence" value="ECO:0007669"/>
    <property type="project" value="InterPro"/>
</dbReference>
<dbReference type="GO" id="GO:0000056">
    <property type="term" value="P:ribosomal small subunit export from nucleus"/>
    <property type="evidence" value="ECO:0007669"/>
    <property type="project" value="TreeGrafter"/>
</dbReference>
<reference evidence="7 8" key="1">
    <citation type="journal article" date="2018" name="MBio">
        <title>Comparative Genomics Reveals the Core Gene Toolbox for the Fungus-Insect Symbiosis.</title>
        <authorList>
            <person name="Wang Y."/>
            <person name="Stata M."/>
            <person name="Wang W."/>
            <person name="Stajich J.E."/>
            <person name="White M.M."/>
            <person name="Moncalvo J.M."/>
        </authorList>
    </citation>
    <scope>NUCLEOTIDE SEQUENCE [LARGE SCALE GENOMIC DNA]</scope>
    <source>
        <strain evidence="7 8">SWE-8-4</strain>
    </source>
</reference>
<evidence type="ECO:0000313" key="8">
    <source>
        <dbReference type="Proteomes" id="UP000245383"/>
    </source>
</evidence>